<gene>
    <name evidence="2" type="ORF">E6K79_01370</name>
</gene>
<dbReference type="InterPro" id="IPR045864">
    <property type="entry name" value="aa-tRNA-synth_II/BPL/LPL"/>
</dbReference>
<name>A0A538TSJ4_UNCEI</name>
<dbReference type="GO" id="GO:0016874">
    <property type="term" value="F:ligase activity"/>
    <property type="evidence" value="ECO:0007669"/>
    <property type="project" value="UniProtKB-KW"/>
</dbReference>
<dbReference type="InterPro" id="IPR050664">
    <property type="entry name" value="Octanoyltrans_LipM/LipL"/>
</dbReference>
<organism evidence="2 3">
    <name type="scientific">Eiseniibacteriota bacterium</name>
    <dbReference type="NCBI Taxonomy" id="2212470"/>
    <lineage>
        <taxon>Bacteria</taxon>
        <taxon>Candidatus Eiseniibacteriota</taxon>
    </lineage>
</organism>
<reference evidence="2 3" key="1">
    <citation type="journal article" date="2019" name="Nat. Microbiol.">
        <title>Mediterranean grassland soil C-N compound turnover is dependent on rainfall and depth, and is mediated by genomically divergent microorganisms.</title>
        <authorList>
            <person name="Diamond S."/>
            <person name="Andeer P.F."/>
            <person name="Li Z."/>
            <person name="Crits-Christoph A."/>
            <person name="Burstein D."/>
            <person name="Anantharaman K."/>
            <person name="Lane K.R."/>
            <person name="Thomas B.C."/>
            <person name="Pan C."/>
            <person name="Northen T.R."/>
            <person name="Banfield J.F."/>
        </authorList>
    </citation>
    <scope>NUCLEOTIDE SEQUENCE [LARGE SCALE GENOMIC DNA]</scope>
    <source>
        <strain evidence="2">WS_9</strain>
    </source>
</reference>
<comment type="caution">
    <text evidence="2">The sequence shown here is derived from an EMBL/GenBank/DDBJ whole genome shotgun (WGS) entry which is preliminary data.</text>
</comment>
<dbReference type="PANTHER" id="PTHR43679">
    <property type="entry name" value="OCTANOYLTRANSFERASE LIPM-RELATED"/>
    <property type="match status" value="1"/>
</dbReference>
<keyword evidence="2" id="KW-0436">Ligase</keyword>
<feature type="domain" description="BPL/LPL catalytic" evidence="1">
    <location>
        <begin position="34"/>
        <end position="241"/>
    </location>
</feature>
<evidence type="ECO:0000313" key="3">
    <source>
        <dbReference type="Proteomes" id="UP000317691"/>
    </source>
</evidence>
<accession>A0A538TSJ4</accession>
<dbReference type="Pfam" id="PF21948">
    <property type="entry name" value="LplA-B_cat"/>
    <property type="match status" value="1"/>
</dbReference>
<dbReference type="EMBL" id="VBOZ01000008">
    <property type="protein sequence ID" value="TMQ66601.1"/>
    <property type="molecule type" value="Genomic_DNA"/>
</dbReference>
<dbReference type="InterPro" id="IPR004143">
    <property type="entry name" value="BPL_LPL_catalytic"/>
</dbReference>
<sequence>MSGRPSVHYLPHRAGSGADQMAIDGALLEWAASGPSRAVFRTYAWSRPTLSLGRAEPYPSGWDVAAVEAAELDVVRRPTGGDAVLHDGELTFAVAASLPGPWALRPRAFADLVAEALAEALRELALPAERIDPGEERAAVGRPGDQPCFARSSAGEVRVGPYKVAGIASRFTRGAALSHASVPLSPRHRDVASFRANAGGDRALLERHARSTTELLGRDVVDSLLGARVAAALSARLLAPLRPAVFAELGIAEPAEG</sequence>
<dbReference type="Gene3D" id="3.30.930.10">
    <property type="entry name" value="Bira Bifunctional Protein, Domain 2"/>
    <property type="match status" value="1"/>
</dbReference>
<dbReference type="PROSITE" id="PS51733">
    <property type="entry name" value="BPL_LPL_CATALYTIC"/>
    <property type="match status" value="1"/>
</dbReference>
<dbReference type="SUPFAM" id="SSF55681">
    <property type="entry name" value="Class II aaRS and biotin synthetases"/>
    <property type="match status" value="1"/>
</dbReference>
<dbReference type="AlphaFoldDB" id="A0A538TSJ4"/>
<evidence type="ECO:0000259" key="1">
    <source>
        <dbReference type="PROSITE" id="PS51733"/>
    </source>
</evidence>
<proteinExistence type="predicted"/>
<protein>
    <submittedName>
        <fullName evidence="2">Lipoate--protein ligase family protein</fullName>
    </submittedName>
</protein>
<dbReference type="Proteomes" id="UP000317691">
    <property type="component" value="Unassembled WGS sequence"/>
</dbReference>
<dbReference type="PANTHER" id="PTHR43679:SF2">
    <property type="entry name" value="OCTANOYL-[GCVH]:PROTEIN N-OCTANOYLTRANSFERASE"/>
    <property type="match status" value="1"/>
</dbReference>
<evidence type="ECO:0000313" key="2">
    <source>
        <dbReference type="EMBL" id="TMQ66601.1"/>
    </source>
</evidence>